<dbReference type="OrthoDB" id="270584at2759"/>
<reference evidence="1" key="1">
    <citation type="submission" date="2021-07" db="EMBL/GenBank/DDBJ databases">
        <authorList>
            <person name="Branca A.L. A."/>
        </authorList>
    </citation>
    <scope>NUCLEOTIDE SEQUENCE</scope>
</reference>
<name>A0A9W4IN69_9EURO</name>
<organism evidence="1 2">
    <name type="scientific">Penicillium salamii</name>
    <dbReference type="NCBI Taxonomy" id="1612424"/>
    <lineage>
        <taxon>Eukaryota</taxon>
        <taxon>Fungi</taxon>
        <taxon>Dikarya</taxon>
        <taxon>Ascomycota</taxon>
        <taxon>Pezizomycotina</taxon>
        <taxon>Eurotiomycetes</taxon>
        <taxon>Eurotiomycetidae</taxon>
        <taxon>Eurotiales</taxon>
        <taxon>Aspergillaceae</taxon>
        <taxon>Penicillium</taxon>
    </lineage>
</organism>
<protein>
    <submittedName>
        <fullName evidence="1">Uncharacterized protein</fullName>
    </submittedName>
</protein>
<accession>A0A9W4IN69</accession>
<comment type="caution">
    <text evidence="1">The sequence shown here is derived from an EMBL/GenBank/DDBJ whole genome shotgun (WGS) entry which is preliminary data.</text>
</comment>
<dbReference type="Proteomes" id="UP001152649">
    <property type="component" value="Unassembled WGS sequence"/>
</dbReference>
<evidence type="ECO:0000313" key="2">
    <source>
        <dbReference type="Proteomes" id="UP001152649"/>
    </source>
</evidence>
<dbReference type="EMBL" id="CAJVPG010000110">
    <property type="protein sequence ID" value="CAG8340222.1"/>
    <property type="molecule type" value="Genomic_DNA"/>
</dbReference>
<sequence>MDQMYNRITVDSQIHTYWNAGLVALRLVNRNEDETEMKFALHWFHDRQELNDIFRPNQTFGNNLYIHTSHEDGSMFMVTSGGFFALKTTDKEKYPLPLFELLESRWHLSRISVMQGSDEDED</sequence>
<keyword evidence="2" id="KW-1185">Reference proteome</keyword>
<gene>
    <name evidence="1" type="ORF">PSALAMII_LOCUS2842</name>
</gene>
<proteinExistence type="predicted"/>
<evidence type="ECO:0000313" key="1">
    <source>
        <dbReference type="EMBL" id="CAG8340222.1"/>
    </source>
</evidence>
<dbReference type="AlphaFoldDB" id="A0A9W4IN69"/>